<evidence type="ECO:0000259" key="12">
    <source>
        <dbReference type="PROSITE" id="PS50011"/>
    </source>
</evidence>
<proteinExistence type="inferred from homology"/>
<sequence length="621" mass="69507">MKLLGSASISQHLKGFIQIPDPSPTVDHAYQAGRAIYSSPIRFFDPLTVTPASFQTTFSFQFTTNNSSSPGNSGLAFVIVPDEFTVGRPGPWLGIVNDVCAHYKVVAIEFDSSYDPKFGDPNDDHVGINLGSVVSFRTANISSSSSESETNAWNSLHDHDSIHRAWIMYDGHKKWIDIYFGVDGDSVPSKPILSIPLNLSPFLKEYMFVGFSASTGDSPQIHNILSWNFSSTIQASLNVPLKHTCHRNIAHQVSKYSTTINHTNSSYRPSSFMIFMCIVVLCTLTLLNFYCNATKQSENERSLVFSFPDKKQGPQSHPLSKPRRFLMLEIYRATKRFSKMEVLASDSRGVLYRGTLPNGSRVSVKRFSTEFLIINLNWTQVLKRISSITQVCDHHHHHPGLASIRGWCCDDNRETILVYDYYQNGSLERWLFGLGVLPWTLRFKIVKDIAEALCFLHSKEVTHGNLKCSSVFLDTNNNAVLGDYGLVFFQQLGKSSKKAVDVFGFGMLVLEIVAGKRRIEMITEDDVKEGMGVLEFAWSMHEKGEILKVVDERMERNVNTEEAIRVLEIGLSCSLTEINNGGPSMADVVQLLNTLNPVPVLPPSRPAQLLPENCGVFSLWN</sequence>
<comment type="subcellular location">
    <subcellularLocation>
        <location evidence="1">Membrane</location>
        <topology evidence="1">Single-pass type I membrane protein</topology>
    </subcellularLocation>
</comment>
<dbReference type="GO" id="GO:0051707">
    <property type="term" value="P:response to other organism"/>
    <property type="evidence" value="ECO:0007669"/>
    <property type="project" value="UniProtKB-ARBA"/>
</dbReference>
<keyword evidence="10" id="KW-0472">Membrane</keyword>
<dbReference type="GO" id="GO:0005524">
    <property type="term" value="F:ATP binding"/>
    <property type="evidence" value="ECO:0007669"/>
    <property type="project" value="UniProtKB-KW"/>
</dbReference>
<comment type="caution">
    <text evidence="13">The sequence shown here is derived from an EMBL/GenBank/DDBJ whole genome shotgun (WGS) entry which is preliminary data.</text>
</comment>
<dbReference type="InterPro" id="IPR000719">
    <property type="entry name" value="Prot_kinase_dom"/>
</dbReference>
<evidence type="ECO:0000256" key="5">
    <source>
        <dbReference type="ARBA" id="ARBA00022729"/>
    </source>
</evidence>
<evidence type="ECO:0000256" key="8">
    <source>
        <dbReference type="ARBA" id="ARBA00022840"/>
    </source>
</evidence>
<dbReference type="SUPFAM" id="SSF49899">
    <property type="entry name" value="Concanavalin A-like lectins/glucanases"/>
    <property type="match status" value="1"/>
</dbReference>
<dbReference type="PANTHER" id="PTHR27007">
    <property type="match status" value="1"/>
</dbReference>
<dbReference type="Gene3D" id="1.10.510.10">
    <property type="entry name" value="Transferase(Phosphotransferase) domain 1"/>
    <property type="match status" value="2"/>
</dbReference>
<comment type="similarity">
    <text evidence="3">In the C-terminal section; belongs to the protein kinase superfamily. Ser/Thr protein kinase family.</text>
</comment>
<dbReference type="InterPro" id="IPR013320">
    <property type="entry name" value="ConA-like_dom_sf"/>
</dbReference>
<evidence type="ECO:0000313" key="14">
    <source>
        <dbReference type="Proteomes" id="UP001281410"/>
    </source>
</evidence>
<dbReference type="GO" id="GO:0004672">
    <property type="term" value="F:protein kinase activity"/>
    <property type="evidence" value="ECO:0007669"/>
    <property type="project" value="InterPro"/>
</dbReference>
<evidence type="ECO:0000256" key="2">
    <source>
        <dbReference type="ARBA" id="ARBA00008536"/>
    </source>
</evidence>
<dbReference type="InterPro" id="IPR050528">
    <property type="entry name" value="L-type_Lectin-RKs"/>
</dbReference>
<protein>
    <recommendedName>
        <fullName evidence="12">Protein kinase domain-containing protein</fullName>
    </recommendedName>
</protein>
<evidence type="ECO:0000313" key="13">
    <source>
        <dbReference type="EMBL" id="KAK3224723.1"/>
    </source>
</evidence>
<dbReference type="InterPro" id="IPR011009">
    <property type="entry name" value="Kinase-like_dom_sf"/>
</dbReference>
<dbReference type="Gene3D" id="3.30.200.20">
    <property type="entry name" value="Phosphorylase Kinase, domain 1"/>
    <property type="match status" value="1"/>
</dbReference>
<dbReference type="Gene3D" id="2.60.120.200">
    <property type="match status" value="1"/>
</dbReference>
<reference evidence="13" key="1">
    <citation type="journal article" date="2023" name="Plant J.">
        <title>Genome sequences and population genomics provide insights into the demographic history, inbreeding, and mutation load of two 'living fossil' tree species of Dipteronia.</title>
        <authorList>
            <person name="Feng Y."/>
            <person name="Comes H.P."/>
            <person name="Chen J."/>
            <person name="Zhu S."/>
            <person name="Lu R."/>
            <person name="Zhang X."/>
            <person name="Li P."/>
            <person name="Qiu J."/>
            <person name="Olsen K.M."/>
            <person name="Qiu Y."/>
        </authorList>
    </citation>
    <scope>NUCLEOTIDE SEQUENCE</scope>
    <source>
        <strain evidence="13">NBL</strain>
    </source>
</reference>
<keyword evidence="9" id="KW-1133">Transmembrane helix</keyword>
<keyword evidence="6" id="KW-0430">Lectin</keyword>
<keyword evidence="5" id="KW-0732">Signal</keyword>
<gene>
    <name evidence="13" type="ORF">Dsin_004585</name>
</gene>
<accession>A0AAE0EDU2</accession>
<feature type="domain" description="Protein kinase" evidence="12">
    <location>
        <begin position="337"/>
        <end position="621"/>
    </location>
</feature>
<organism evidence="13 14">
    <name type="scientific">Dipteronia sinensis</name>
    <dbReference type="NCBI Taxonomy" id="43782"/>
    <lineage>
        <taxon>Eukaryota</taxon>
        <taxon>Viridiplantae</taxon>
        <taxon>Streptophyta</taxon>
        <taxon>Embryophyta</taxon>
        <taxon>Tracheophyta</taxon>
        <taxon>Spermatophyta</taxon>
        <taxon>Magnoliopsida</taxon>
        <taxon>eudicotyledons</taxon>
        <taxon>Gunneridae</taxon>
        <taxon>Pentapetalae</taxon>
        <taxon>rosids</taxon>
        <taxon>malvids</taxon>
        <taxon>Sapindales</taxon>
        <taxon>Sapindaceae</taxon>
        <taxon>Hippocastanoideae</taxon>
        <taxon>Acereae</taxon>
        <taxon>Dipteronia</taxon>
    </lineage>
</organism>
<keyword evidence="7" id="KW-0547">Nucleotide-binding</keyword>
<keyword evidence="8" id="KW-0067">ATP-binding</keyword>
<evidence type="ECO:0000256" key="4">
    <source>
        <dbReference type="ARBA" id="ARBA00022692"/>
    </source>
</evidence>
<dbReference type="EMBL" id="JANJYJ010000002">
    <property type="protein sequence ID" value="KAK3224723.1"/>
    <property type="molecule type" value="Genomic_DNA"/>
</dbReference>
<name>A0AAE0EDU2_9ROSI</name>
<keyword evidence="4" id="KW-0812">Transmembrane</keyword>
<dbReference type="Proteomes" id="UP001281410">
    <property type="component" value="Unassembled WGS sequence"/>
</dbReference>
<evidence type="ECO:0000256" key="7">
    <source>
        <dbReference type="ARBA" id="ARBA00022741"/>
    </source>
</evidence>
<dbReference type="PROSITE" id="PS50011">
    <property type="entry name" value="PROTEIN_KINASE_DOM"/>
    <property type="match status" value="1"/>
</dbReference>
<evidence type="ECO:0000256" key="11">
    <source>
        <dbReference type="ARBA" id="ARBA00023170"/>
    </source>
</evidence>
<comment type="similarity">
    <text evidence="2">In the N-terminal section; belongs to the leguminous lectin family.</text>
</comment>
<evidence type="ECO:0000256" key="10">
    <source>
        <dbReference type="ARBA" id="ARBA00023136"/>
    </source>
</evidence>
<evidence type="ECO:0000256" key="1">
    <source>
        <dbReference type="ARBA" id="ARBA00004479"/>
    </source>
</evidence>
<dbReference type="GO" id="GO:0006952">
    <property type="term" value="P:defense response"/>
    <property type="evidence" value="ECO:0007669"/>
    <property type="project" value="UniProtKB-ARBA"/>
</dbReference>
<evidence type="ECO:0000256" key="9">
    <source>
        <dbReference type="ARBA" id="ARBA00022989"/>
    </source>
</evidence>
<dbReference type="GO" id="GO:0016020">
    <property type="term" value="C:membrane"/>
    <property type="evidence" value="ECO:0007669"/>
    <property type="project" value="UniProtKB-SubCell"/>
</dbReference>
<evidence type="ECO:0000256" key="3">
    <source>
        <dbReference type="ARBA" id="ARBA00010217"/>
    </source>
</evidence>
<dbReference type="AlphaFoldDB" id="A0AAE0EDU2"/>
<dbReference type="CDD" id="cd06899">
    <property type="entry name" value="lectin_legume_LecRK_Arcelin_ConA"/>
    <property type="match status" value="1"/>
</dbReference>
<dbReference type="Pfam" id="PF00139">
    <property type="entry name" value="Lectin_legB"/>
    <property type="match status" value="1"/>
</dbReference>
<dbReference type="Pfam" id="PF07714">
    <property type="entry name" value="PK_Tyr_Ser-Thr"/>
    <property type="match status" value="1"/>
</dbReference>
<dbReference type="InterPro" id="IPR001245">
    <property type="entry name" value="Ser-Thr/Tyr_kinase_cat_dom"/>
</dbReference>
<keyword evidence="11" id="KW-0675">Receptor</keyword>
<evidence type="ECO:0000256" key="6">
    <source>
        <dbReference type="ARBA" id="ARBA00022734"/>
    </source>
</evidence>
<dbReference type="InterPro" id="IPR001220">
    <property type="entry name" value="Legume_lectin_dom"/>
</dbReference>
<dbReference type="SUPFAM" id="SSF56112">
    <property type="entry name" value="Protein kinase-like (PK-like)"/>
    <property type="match status" value="1"/>
</dbReference>
<dbReference type="GO" id="GO:0030246">
    <property type="term" value="F:carbohydrate binding"/>
    <property type="evidence" value="ECO:0007669"/>
    <property type="project" value="UniProtKB-KW"/>
</dbReference>
<keyword evidence="14" id="KW-1185">Reference proteome</keyword>